<dbReference type="GO" id="GO:0005524">
    <property type="term" value="F:ATP binding"/>
    <property type="evidence" value="ECO:0007669"/>
    <property type="project" value="InterPro"/>
</dbReference>
<dbReference type="InterPro" id="IPR000719">
    <property type="entry name" value="Prot_kinase_dom"/>
</dbReference>
<keyword evidence="5" id="KW-1185">Reference proteome</keyword>
<dbReference type="PROSITE" id="PS00108">
    <property type="entry name" value="PROTEIN_KINASE_ST"/>
    <property type="match status" value="1"/>
</dbReference>
<proteinExistence type="predicted"/>
<dbReference type="SMART" id="SM00220">
    <property type="entry name" value="S_TKc"/>
    <property type="match status" value="1"/>
</dbReference>
<accession>A0A078A1Q6</accession>
<keyword evidence="4" id="KW-0808">Transferase</keyword>
<name>A0A078A1Q6_STYLE</name>
<dbReference type="InterPro" id="IPR008271">
    <property type="entry name" value="Ser/Thr_kinase_AS"/>
</dbReference>
<keyword evidence="4" id="KW-0418">Kinase</keyword>
<evidence type="ECO:0000259" key="3">
    <source>
        <dbReference type="PROSITE" id="PS50011"/>
    </source>
</evidence>
<dbReference type="EMBL" id="CCKQ01004610">
    <property type="protein sequence ID" value="CDW75772.1"/>
    <property type="molecule type" value="Genomic_DNA"/>
</dbReference>
<evidence type="ECO:0000256" key="2">
    <source>
        <dbReference type="ARBA" id="ARBA00023860"/>
    </source>
</evidence>
<evidence type="ECO:0000256" key="1">
    <source>
        <dbReference type="ARBA" id="ARBA00012513"/>
    </source>
</evidence>
<dbReference type="SUPFAM" id="SSF56112">
    <property type="entry name" value="Protein kinase-like (PK-like)"/>
    <property type="match status" value="1"/>
</dbReference>
<dbReference type="InParanoid" id="A0A078A1Q6"/>
<dbReference type="GO" id="GO:0004674">
    <property type="term" value="F:protein serine/threonine kinase activity"/>
    <property type="evidence" value="ECO:0007669"/>
    <property type="project" value="UniProtKB-EC"/>
</dbReference>
<evidence type="ECO:0000313" key="4">
    <source>
        <dbReference type="EMBL" id="CDW75772.1"/>
    </source>
</evidence>
<reference evidence="4 5" key="1">
    <citation type="submission" date="2014-06" db="EMBL/GenBank/DDBJ databases">
        <authorList>
            <person name="Swart Estienne"/>
        </authorList>
    </citation>
    <scope>NUCLEOTIDE SEQUENCE [LARGE SCALE GENOMIC DNA]</scope>
    <source>
        <strain evidence="4 5">130c</strain>
    </source>
</reference>
<dbReference type="InterPro" id="IPR050235">
    <property type="entry name" value="CK1_Ser-Thr_kinase"/>
</dbReference>
<dbReference type="InterPro" id="IPR011009">
    <property type="entry name" value="Kinase-like_dom_sf"/>
</dbReference>
<sequence length="500" mass="57534">MQPTTAVQSYHILEQCGQGSYGKVMMGYVKRDDMAEVERDIMNLLNSSEFIGFPRIYNMKCLSQEYQTIPQEQLLVTDLLGSSLSWYSKQKHFTLSQVYNIGIQLLQRIRDFHTIGYVHGDIKPCNILVGKALPAEPQIKTKAHFVGKTLKRSSEVKTSQNQMPSLLKQSNIFQATFKLDQTQTLYLIDYGISTPYVDSDGSHTAQKVLRNIRCSPQYAGLNQINGMSNIYILNYLALCRKDDIEGIFYTLVSLLRVRSSKISNYSKKPMSDNDLLKALGGIKDEKQLQGQKELLIIKETKRNLSEQLISSYLPDGFVEFYQHMIQLQFESEPDYDLLLDILIQAKLKLSLTSSQLQDNIVDEESVTRVSCILKENNVPKLLKKDSRQKKQNALSPFIKIRLNYNHPKLEHLKKLPQIKTKTNNNEMDETQIPDENKPEMLSPYQTLRGKIGYNINQNLCKNQEQLSSEQAQYYKLANKNTQSKPMTSDIKYSQRYKFIS</sequence>
<dbReference type="Gene3D" id="1.10.510.10">
    <property type="entry name" value="Transferase(Phosphotransferase) domain 1"/>
    <property type="match status" value="2"/>
</dbReference>
<gene>
    <name evidence="4" type="primary">Contig8101.g8638</name>
    <name evidence="4" type="ORF">STYLEM_4767</name>
</gene>
<dbReference type="PROSITE" id="PS50011">
    <property type="entry name" value="PROTEIN_KINASE_DOM"/>
    <property type="match status" value="1"/>
</dbReference>
<dbReference type="Proteomes" id="UP000039865">
    <property type="component" value="Unassembled WGS sequence"/>
</dbReference>
<protein>
    <recommendedName>
        <fullName evidence="2">Casein kinase I</fullName>
        <ecNumber evidence="1">2.7.11.1</ecNumber>
    </recommendedName>
</protein>
<dbReference type="PANTHER" id="PTHR11909">
    <property type="entry name" value="CASEIN KINASE-RELATED"/>
    <property type="match status" value="1"/>
</dbReference>
<organism evidence="4 5">
    <name type="scientific">Stylonychia lemnae</name>
    <name type="common">Ciliate</name>
    <dbReference type="NCBI Taxonomy" id="5949"/>
    <lineage>
        <taxon>Eukaryota</taxon>
        <taxon>Sar</taxon>
        <taxon>Alveolata</taxon>
        <taxon>Ciliophora</taxon>
        <taxon>Intramacronucleata</taxon>
        <taxon>Spirotrichea</taxon>
        <taxon>Stichotrichia</taxon>
        <taxon>Sporadotrichida</taxon>
        <taxon>Oxytrichidae</taxon>
        <taxon>Stylonychinae</taxon>
        <taxon>Stylonychia</taxon>
    </lineage>
</organism>
<evidence type="ECO:0000313" key="5">
    <source>
        <dbReference type="Proteomes" id="UP000039865"/>
    </source>
</evidence>
<dbReference type="OrthoDB" id="2687620at2759"/>
<dbReference type="EC" id="2.7.11.1" evidence="1"/>
<dbReference type="AlphaFoldDB" id="A0A078A1Q6"/>
<feature type="domain" description="Protein kinase" evidence="3">
    <location>
        <begin position="10"/>
        <end position="347"/>
    </location>
</feature>